<keyword evidence="2" id="KW-1133">Transmembrane helix</keyword>
<dbReference type="STRING" id="1121279.SAMN02745887_01836"/>
<evidence type="ECO:0000256" key="2">
    <source>
        <dbReference type="SAM" id="Phobius"/>
    </source>
</evidence>
<evidence type="ECO:0000313" key="4">
    <source>
        <dbReference type="EMBL" id="SFZ76001.1"/>
    </source>
</evidence>
<feature type="chain" id="PRO_5012566370" description="Tfp pilus assembly protein PilX" evidence="3">
    <location>
        <begin position="20"/>
        <end position="515"/>
    </location>
</feature>
<keyword evidence="2" id="KW-0812">Transmembrane</keyword>
<dbReference type="AlphaFoldDB" id="A0A1K2HHN2"/>
<dbReference type="Proteomes" id="UP000186513">
    <property type="component" value="Unassembled WGS sequence"/>
</dbReference>
<accession>A0A1K2HHN2</accession>
<keyword evidence="5" id="KW-1185">Reference proteome</keyword>
<feature type="compositionally biased region" description="Low complexity" evidence="1">
    <location>
        <begin position="34"/>
        <end position="48"/>
    </location>
</feature>
<evidence type="ECO:0000256" key="3">
    <source>
        <dbReference type="SAM" id="SignalP"/>
    </source>
</evidence>
<name>A0A1K2HHN2_9NEIS</name>
<proteinExistence type="predicted"/>
<organism evidence="4 5">
    <name type="scientific">Chitinimonas taiwanensis DSM 18899</name>
    <dbReference type="NCBI Taxonomy" id="1121279"/>
    <lineage>
        <taxon>Bacteria</taxon>
        <taxon>Pseudomonadati</taxon>
        <taxon>Pseudomonadota</taxon>
        <taxon>Betaproteobacteria</taxon>
        <taxon>Neisseriales</taxon>
        <taxon>Chitinibacteraceae</taxon>
        <taxon>Chitinimonas</taxon>
    </lineage>
</organism>
<evidence type="ECO:0000256" key="1">
    <source>
        <dbReference type="SAM" id="MobiDB-lite"/>
    </source>
</evidence>
<protein>
    <recommendedName>
        <fullName evidence="6">Tfp pilus assembly protein PilX</fullName>
    </recommendedName>
</protein>
<gene>
    <name evidence="4" type="ORF">SAMN02745887_01836</name>
</gene>
<evidence type="ECO:0000313" key="5">
    <source>
        <dbReference type="Proteomes" id="UP000186513"/>
    </source>
</evidence>
<feature type="region of interest" description="Disordered" evidence="1">
    <location>
        <begin position="485"/>
        <end position="515"/>
    </location>
</feature>
<feature type="region of interest" description="Disordered" evidence="1">
    <location>
        <begin position="29"/>
        <end position="48"/>
    </location>
</feature>
<keyword evidence="2" id="KW-0472">Membrane</keyword>
<keyword evidence="3" id="KW-0732">Signal</keyword>
<evidence type="ECO:0008006" key="6">
    <source>
        <dbReference type="Google" id="ProtNLM"/>
    </source>
</evidence>
<dbReference type="EMBL" id="FPKR01000006">
    <property type="protein sequence ID" value="SFZ76001.1"/>
    <property type="molecule type" value="Genomic_DNA"/>
</dbReference>
<feature type="signal peptide" evidence="3">
    <location>
        <begin position="1"/>
        <end position="19"/>
    </location>
</feature>
<feature type="transmembrane region" description="Helical" evidence="2">
    <location>
        <begin position="67"/>
        <end position="86"/>
    </location>
</feature>
<sequence>MVMSLGGVNTLFAIIFNLAATQAAPAGQNRHFSASKSHSTSSESSNKSFQFNTVHARPPATHTQSGAALMLMLLALILFTSSMLIGRANNLAAKQLSEARTLQALQKARLALLAWSYARGVGGAVCKDQDKDQGVCNDRPGELPCPDTSAPGTPEYGSAEGSCAAGALGRLPWRTLGLGEIVDGDGEPLWYAVDGSFRWRWSSWNRVINSDTQASLQVYAGDGATLITPSHARAAAVLFAPGSALGNQQRDAGASTVASNYLEAALGRSNHSAGGPFIAGPVYGSSGAPLMNDRLSMISSIELLDLASRRVAREFERLLGGYAKAHGRYPHPAAHENPACQLSAPSMTVSACSPDTSRCRGRLPAAESLFAADSYPYWLNWNLWHQAIYYGNSANGLSPHGGACGGVQLGKGQGTGLIDTCHPSPASCPGGECPAQVGMLQSCRSTLILDGQPALALIALPGASRSASPRLGSSNLADYLDEVPNQDGWDNSTPAAEADSYIRPRHPHNLFSSLE</sequence>
<reference evidence="4 5" key="1">
    <citation type="submission" date="2016-11" db="EMBL/GenBank/DDBJ databases">
        <authorList>
            <person name="Jaros S."/>
            <person name="Januszkiewicz K."/>
            <person name="Wedrychowicz H."/>
        </authorList>
    </citation>
    <scope>NUCLEOTIDE SEQUENCE [LARGE SCALE GENOMIC DNA]</scope>
    <source>
        <strain evidence="4 5">DSM 18899</strain>
    </source>
</reference>